<dbReference type="PROSITE" id="PS51686">
    <property type="entry name" value="SAM_MT_RSMB_NOP"/>
    <property type="match status" value="1"/>
</dbReference>
<sequence>MPKNPPITQPSKKPKIIEGLASRGAALDILRLLRSGLALDEALSVSKTFESLEGADRGFARALVMTVLRRRNTLDEIYAPFLDRPLKPNQHEVRTILRLAAAQIIFLETPPHAAASTAVDLARERRETAGFAKLINALCRRMAEADPERIKALPPRTDTPGWFWRKLERSHGAKAARTIAQVHASEPPLDLTFRTSADRDEWAEKLGAEPVGEVSLRQLDRGRTENIEGYEDGIWWVQDLAATLPARLAGDVAGKRVYDLCAAPGGKTMQLAAAGADVTAVDISPSRMERLTANLQRTNLKATSFICDVLDWQPEDLADVVLLDAPCTATGTVRRHPDLLWSKKEEDAEALAVLQDRMLDHVTAMVAPGGLLIFATCSLLPEEGEERAARFLKTHPEFERVPVTEEDVAGLPVINRDGDLRCTPAVLADKGGMDGFFAARFRKKD</sequence>
<reference evidence="7 8" key="1">
    <citation type="submission" date="2018-08" db="EMBL/GenBank/DDBJ databases">
        <title>Parvularcula sp. SM1705, isolated from surface water of the South Sea China.</title>
        <authorList>
            <person name="Sun L."/>
        </authorList>
    </citation>
    <scope>NUCLEOTIDE SEQUENCE [LARGE SCALE GENOMIC DNA]</scope>
    <source>
        <strain evidence="7 8">SM1705</strain>
    </source>
</reference>
<dbReference type="CDD" id="cd02440">
    <property type="entry name" value="AdoMet_MTases"/>
    <property type="match status" value="1"/>
</dbReference>
<dbReference type="SUPFAM" id="SSF53335">
    <property type="entry name" value="S-adenosyl-L-methionine-dependent methyltransferases"/>
    <property type="match status" value="1"/>
</dbReference>
<evidence type="ECO:0000256" key="5">
    <source>
        <dbReference type="PROSITE-ProRule" id="PRU01023"/>
    </source>
</evidence>
<evidence type="ECO:0000256" key="1">
    <source>
        <dbReference type="ARBA" id="ARBA00022603"/>
    </source>
</evidence>
<dbReference type="GO" id="GO:0006355">
    <property type="term" value="P:regulation of DNA-templated transcription"/>
    <property type="evidence" value="ECO:0007669"/>
    <property type="project" value="InterPro"/>
</dbReference>
<feature type="binding site" evidence="5">
    <location>
        <position position="282"/>
    </location>
    <ligand>
        <name>S-adenosyl-L-methionine</name>
        <dbReference type="ChEBI" id="CHEBI:59789"/>
    </ligand>
</feature>
<evidence type="ECO:0000259" key="6">
    <source>
        <dbReference type="PROSITE" id="PS51686"/>
    </source>
</evidence>
<dbReference type="InParanoid" id="A0A371RIA2"/>
<dbReference type="GO" id="GO:0008173">
    <property type="term" value="F:RNA methyltransferase activity"/>
    <property type="evidence" value="ECO:0007669"/>
    <property type="project" value="InterPro"/>
</dbReference>
<dbReference type="InterPro" id="IPR035926">
    <property type="entry name" value="NusB-like_sf"/>
</dbReference>
<dbReference type="Proteomes" id="UP000264589">
    <property type="component" value="Unassembled WGS sequence"/>
</dbReference>
<dbReference type="GO" id="GO:0003723">
    <property type="term" value="F:RNA binding"/>
    <property type="evidence" value="ECO:0007669"/>
    <property type="project" value="UniProtKB-UniRule"/>
</dbReference>
<feature type="domain" description="SAM-dependent MTase RsmB/NOP-type" evidence="6">
    <location>
        <begin position="168"/>
        <end position="444"/>
    </location>
</feature>
<evidence type="ECO:0000256" key="2">
    <source>
        <dbReference type="ARBA" id="ARBA00022679"/>
    </source>
</evidence>
<keyword evidence="1 5" id="KW-0489">Methyltransferase</keyword>
<dbReference type="RefSeq" id="WP_116391803.1">
    <property type="nucleotide sequence ID" value="NZ_QUQO01000001.1"/>
</dbReference>
<comment type="similarity">
    <text evidence="5">Belongs to the class I-like SAM-binding methyltransferase superfamily. RsmB/NOP family.</text>
</comment>
<keyword evidence="8" id="KW-1185">Reference proteome</keyword>
<dbReference type="FunCoup" id="A0A371RIA2">
    <property type="interactions" value="490"/>
</dbReference>
<comment type="caution">
    <text evidence="7">The sequence shown here is derived from an EMBL/GenBank/DDBJ whole genome shotgun (WGS) entry which is preliminary data.</text>
</comment>
<accession>A0A371RIA2</accession>
<feature type="binding site" evidence="5">
    <location>
        <position position="308"/>
    </location>
    <ligand>
        <name>S-adenosyl-L-methionine</name>
        <dbReference type="ChEBI" id="CHEBI:59789"/>
    </ligand>
</feature>
<proteinExistence type="inferred from homology"/>
<evidence type="ECO:0000256" key="3">
    <source>
        <dbReference type="ARBA" id="ARBA00022691"/>
    </source>
</evidence>
<dbReference type="PANTHER" id="PTHR22807">
    <property type="entry name" value="NOP2 YEAST -RELATED NOL1/NOP2/FMU SUN DOMAIN-CONTAINING"/>
    <property type="match status" value="1"/>
</dbReference>
<feature type="binding site" evidence="5">
    <location>
        <position position="324"/>
    </location>
    <ligand>
        <name>S-adenosyl-L-methionine</name>
        <dbReference type="ChEBI" id="CHEBI:59789"/>
    </ligand>
</feature>
<dbReference type="InterPro" id="IPR006027">
    <property type="entry name" value="NusB_RsmB_TIM44"/>
</dbReference>
<dbReference type="InterPro" id="IPR029063">
    <property type="entry name" value="SAM-dependent_MTases_sf"/>
</dbReference>
<dbReference type="Pfam" id="PF01029">
    <property type="entry name" value="NusB"/>
    <property type="match status" value="1"/>
</dbReference>
<evidence type="ECO:0000313" key="7">
    <source>
        <dbReference type="EMBL" id="RFB05172.1"/>
    </source>
</evidence>
<keyword evidence="3 5" id="KW-0949">S-adenosyl-L-methionine</keyword>
<dbReference type="SUPFAM" id="SSF48013">
    <property type="entry name" value="NusB-like"/>
    <property type="match status" value="1"/>
</dbReference>
<dbReference type="PANTHER" id="PTHR22807:SF61">
    <property type="entry name" value="NOL1_NOP2_SUN FAMILY PROTEIN _ ANTITERMINATION NUSB DOMAIN-CONTAINING PROTEIN"/>
    <property type="match status" value="1"/>
</dbReference>
<dbReference type="GO" id="GO:0001510">
    <property type="term" value="P:RNA methylation"/>
    <property type="evidence" value="ECO:0007669"/>
    <property type="project" value="InterPro"/>
</dbReference>
<dbReference type="InterPro" id="IPR023267">
    <property type="entry name" value="RCMT"/>
</dbReference>
<dbReference type="OrthoDB" id="9810297at2"/>
<dbReference type="Gene3D" id="1.10.940.10">
    <property type="entry name" value="NusB-like"/>
    <property type="match status" value="1"/>
</dbReference>
<evidence type="ECO:0000313" key="8">
    <source>
        <dbReference type="Proteomes" id="UP000264589"/>
    </source>
</evidence>
<feature type="active site" description="Nucleophile" evidence="5">
    <location>
        <position position="377"/>
    </location>
</feature>
<gene>
    <name evidence="7" type="ORF">DX908_07835</name>
</gene>
<dbReference type="InterPro" id="IPR001678">
    <property type="entry name" value="MeTrfase_RsmB-F_NOP2_dom"/>
</dbReference>
<evidence type="ECO:0000256" key="4">
    <source>
        <dbReference type="ARBA" id="ARBA00022884"/>
    </source>
</evidence>
<protein>
    <submittedName>
        <fullName evidence="7">Methyltransferase domain-containing protein</fullName>
    </submittedName>
</protein>
<feature type="binding site" evidence="5">
    <location>
        <begin position="261"/>
        <end position="267"/>
    </location>
    <ligand>
        <name>S-adenosyl-L-methionine</name>
        <dbReference type="ChEBI" id="CHEBI:59789"/>
    </ligand>
</feature>
<dbReference type="InterPro" id="IPR049560">
    <property type="entry name" value="MeTrfase_RsmB-F_NOP2_cat"/>
</dbReference>
<dbReference type="Gene3D" id="3.40.50.150">
    <property type="entry name" value="Vaccinia Virus protein VP39"/>
    <property type="match status" value="1"/>
</dbReference>
<keyword evidence="2 5" id="KW-0808">Transferase</keyword>
<dbReference type="AlphaFoldDB" id="A0A371RIA2"/>
<dbReference type="Pfam" id="PF01189">
    <property type="entry name" value="Methyltr_RsmB-F"/>
    <property type="match status" value="1"/>
</dbReference>
<dbReference type="PRINTS" id="PR02008">
    <property type="entry name" value="RCMTFAMILY"/>
</dbReference>
<organism evidence="7 8">
    <name type="scientific">Parvularcula marina</name>
    <dbReference type="NCBI Taxonomy" id="2292771"/>
    <lineage>
        <taxon>Bacteria</taxon>
        <taxon>Pseudomonadati</taxon>
        <taxon>Pseudomonadota</taxon>
        <taxon>Alphaproteobacteria</taxon>
        <taxon>Parvularculales</taxon>
        <taxon>Parvularculaceae</taxon>
        <taxon>Parvularcula</taxon>
    </lineage>
</organism>
<keyword evidence="4 5" id="KW-0694">RNA-binding</keyword>
<name>A0A371RIA2_9PROT</name>
<dbReference type="EMBL" id="QUQO01000001">
    <property type="protein sequence ID" value="RFB05172.1"/>
    <property type="molecule type" value="Genomic_DNA"/>
</dbReference>